<reference evidence="3" key="2">
    <citation type="submission" date="2025-08" db="UniProtKB">
        <authorList>
            <consortium name="RefSeq"/>
        </authorList>
    </citation>
    <scope>IDENTIFICATION</scope>
</reference>
<evidence type="ECO:0000313" key="2">
    <source>
        <dbReference type="Proteomes" id="UP000818029"/>
    </source>
</evidence>
<name>A0A1U8NYU9_GOSHI</name>
<evidence type="ECO:0000259" key="1">
    <source>
        <dbReference type="Pfam" id="PF24626"/>
    </source>
</evidence>
<dbReference type="PANTHER" id="PTHR46148:SF44">
    <property type="entry name" value="GAG-POL POLYPROTEIN"/>
    <property type="match status" value="1"/>
</dbReference>
<dbReference type="GeneID" id="107952500"/>
<dbReference type="PANTHER" id="PTHR46148">
    <property type="entry name" value="CHROMO DOMAIN-CONTAINING PROTEIN"/>
    <property type="match status" value="1"/>
</dbReference>
<dbReference type="InterPro" id="IPR056924">
    <property type="entry name" value="SH3_Tf2-1"/>
</dbReference>
<gene>
    <name evidence="3" type="primary">LOC107952500</name>
</gene>
<protein>
    <recommendedName>
        <fullName evidence="1">Tf2-1-like SH3-like domain-containing protein</fullName>
    </recommendedName>
</protein>
<dbReference type="KEGG" id="ghi:107952500"/>
<dbReference type="InterPro" id="IPR016197">
    <property type="entry name" value="Chromo-like_dom_sf"/>
</dbReference>
<keyword evidence="2" id="KW-1185">Reference proteome</keyword>
<dbReference type="AlphaFoldDB" id="A0A1U8NYU9"/>
<dbReference type="Proteomes" id="UP000818029">
    <property type="component" value="Chromosome A03"/>
</dbReference>
<organism evidence="2 3">
    <name type="scientific">Gossypium hirsutum</name>
    <name type="common">Upland cotton</name>
    <name type="synonym">Gossypium mexicanum</name>
    <dbReference type="NCBI Taxonomy" id="3635"/>
    <lineage>
        <taxon>Eukaryota</taxon>
        <taxon>Viridiplantae</taxon>
        <taxon>Streptophyta</taxon>
        <taxon>Embryophyta</taxon>
        <taxon>Tracheophyta</taxon>
        <taxon>Spermatophyta</taxon>
        <taxon>Magnoliopsida</taxon>
        <taxon>eudicotyledons</taxon>
        <taxon>Gunneridae</taxon>
        <taxon>Pentapetalae</taxon>
        <taxon>rosids</taxon>
        <taxon>malvids</taxon>
        <taxon>Malvales</taxon>
        <taxon>Malvaceae</taxon>
        <taxon>Malvoideae</taxon>
        <taxon>Gossypium</taxon>
    </lineage>
</organism>
<reference evidence="2" key="1">
    <citation type="journal article" date="2020" name="Nat. Genet.">
        <title>Genomic diversifications of five Gossypium allopolyploid species and their impact on cotton improvement.</title>
        <authorList>
            <person name="Chen Z.J."/>
            <person name="Sreedasyam A."/>
            <person name="Ando A."/>
            <person name="Song Q."/>
            <person name="De Santiago L.M."/>
            <person name="Hulse-Kemp A.M."/>
            <person name="Ding M."/>
            <person name="Ye W."/>
            <person name="Kirkbride R.C."/>
            <person name="Jenkins J."/>
            <person name="Plott C."/>
            <person name="Lovell J."/>
            <person name="Lin Y.M."/>
            <person name="Vaughn R."/>
            <person name="Liu B."/>
            <person name="Simpson S."/>
            <person name="Scheffler B.E."/>
            <person name="Wen L."/>
            <person name="Saski C.A."/>
            <person name="Grover C.E."/>
            <person name="Hu G."/>
            <person name="Conover J.L."/>
            <person name="Carlson J.W."/>
            <person name="Shu S."/>
            <person name="Boston L.B."/>
            <person name="Williams M."/>
            <person name="Peterson D.G."/>
            <person name="McGee K."/>
            <person name="Jones D.C."/>
            <person name="Wendel J.F."/>
            <person name="Stelly D.M."/>
            <person name="Grimwood J."/>
            <person name="Schmutz J."/>
        </authorList>
    </citation>
    <scope>NUCLEOTIDE SEQUENCE [LARGE SCALE GENOMIC DNA]</scope>
    <source>
        <strain evidence="2">cv. TM-1</strain>
    </source>
</reference>
<dbReference type="Pfam" id="PF24626">
    <property type="entry name" value="SH3_Tf2-1"/>
    <property type="match status" value="1"/>
</dbReference>
<dbReference type="RefSeq" id="XP_016743238.1">
    <property type="nucleotide sequence ID" value="XM_016887749.1"/>
</dbReference>
<accession>A0A1U8NYU9</accession>
<sequence length="121" mass="14241">MEEDTEVWAEGQVKPRFIGPYLILKCVGLIAYQLDLPSEFDQIHDVLHISMLRRYHSDPAHIVSTEEIEVSPDLTFEEELVQILDCDVKVLRRKLMPLVKVLWHNHSSEEAMWEPEETMRQ</sequence>
<proteinExistence type="predicted"/>
<dbReference type="STRING" id="3635.A0A1U8NYU9"/>
<dbReference type="SUPFAM" id="SSF54160">
    <property type="entry name" value="Chromo domain-like"/>
    <property type="match status" value="1"/>
</dbReference>
<evidence type="ECO:0000313" key="3">
    <source>
        <dbReference type="RefSeq" id="XP_016743238.1"/>
    </source>
</evidence>
<feature type="domain" description="Tf2-1-like SH3-like" evidence="1">
    <location>
        <begin position="12"/>
        <end position="56"/>
    </location>
</feature>
<dbReference type="PaxDb" id="3635-A0A1U8NYU9"/>